<reference evidence="2 3" key="1">
    <citation type="submission" date="2015-09" db="EMBL/GenBank/DDBJ databases">
        <title>Complete genome sequence of a benzo[a]pyrene-degrading bacterium Altererythrobacter epoxidivorans CGMCC 1.7731T.</title>
        <authorList>
            <person name="Li Z."/>
            <person name="Cheng H."/>
            <person name="Huo Y."/>
            <person name="Xu X."/>
        </authorList>
    </citation>
    <scope>NUCLEOTIDE SEQUENCE [LARGE SCALE GENOMIC DNA]</scope>
    <source>
        <strain evidence="2 3">CGMCC 1.7731</strain>
    </source>
</reference>
<dbReference type="EMBL" id="CP012669">
    <property type="protein sequence ID" value="ALE17179.1"/>
    <property type="molecule type" value="Genomic_DNA"/>
</dbReference>
<dbReference type="PATRIC" id="fig|361183.4.peg.1862"/>
<feature type="region of interest" description="Disordered" evidence="1">
    <location>
        <begin position="1"/>
        <end position="40"/>
    </location>
</feature>
<accession>A0A0M4LVJ3</accession>
<organism evidence="2 3">
    <name type="scientific">Altererythrobacter epoxidivorans</name>
    <dbReference type="NCBI Taxonomy" id="361183"/>
    <lineage>
        <taxon>Bacteria</taxon>
        <taxon>Pseudomonadati</taxon>
        <taxon>Pseudomonadota</taxon>
        <taxon>Alphaproteobacteria</taxon>
        <taxon>Sphingomonadales</taxon>
        <taxon>Erythrobacteraceae</taxon>
        <taxon>Altererythrobacter</taxon>
    </lineage>
</organism>
<evidence type="ECO:0000256" key="1">
    <source>
        <dbReference type="SAM" id="MobiDB-lite"/>
    </source>
</evidence>
<proteinExistence type="predicted"/>
<evidence type="ECO:0000313" key="2">
    <source>
        <dbReference type="EMBL" id="ALE17179.1"/>
    </source>
</evidence>
<dbReference type="KEGG" id="aep:AMC99_01891"/>
<evidence type="ECO:0000313" key="3">
    <source>
        <dbReference type="Proteomes" id="UP000057938"/>
    </source>
</evidence>
<feature type="compositionally biased region" description="Basic and acidic residues" evidence="1">
    <location>
        <begin position="1"/>
        <end position="10"/>
    </location>
</feature>
<protein>
    <submittedName>
        <fullName evidence="2">Uncharacterized protein</fullName>
    </submittedName>
</protein>
<dbReference type="Proteomes" id="UP000057938">
    <property type="component" value="Chromosome"/>
</dbReference>
<sequence length="40" mass="4373">MDTKPIEDAVRGANPIHAWGRASKKMSQAQALHKRQTGDA</sequence>
<gene>
    <name evidence="2" type="ORF">AMC99_01891</name>
</gene>
<name>A0A0M4LVJ3_9SPHN</name>
<keyword evidence="3" id="KW-1185">Reference proteome</keyword>
<dbReference type="AlphaFoldDB" id="A0A0M4LVJ3"/>